<accession>G0TV28</accession>
<evidence type="ECO:0000256" key="1">
    <source>
        <dbReference type="SAM" id="MobiDB-lite"/>
    </source>
</evidence>
<feature type="region of interest" description="Disordered" evidence="1">
    <location>
        <begin position="1"/>
        <end position="41"/>
    </location>
</feature>
<gene>
    <name evidence="2" type="ORF">TVY486_0500020</name>
</gene>
<dbReference type="EMBL" id="HE573021">
    <property type="protein sequence ID" value="CCC47793.1"/>
    <property type="molecule type" value="Genomic_DNA"/>
</dbReference>
<proteinExistence type="predicted"/>
<dbReference type="VEuPathDB" id="TriTrypDB:TvY486_0500020"/>
<sequence>MKKHRRPAGRKHPINISLEGTACGSEMERRKHGTQMRQCQDEAKHGRLSALQQLCDGNSTGIAHWIVEAKTLVSMGALPLGNCIHVRRLSRTMPLRGQCQQ</sequence>
<feature type="compositionally biased region" description="Basic residues" evidence="1">
    <location>
        <begin position="1"/>
        <end position="13"/>
    </location>
</feature>
<reference evidence="2" key="1">
    <citation type="journal article" date="2012" name="Proc. Natl. Acad. Sci. U.S.A.">
        <title>Antigenic diversity is generated by distinct evolutionary mechanisms in African trypanosome species.</title>
        <authorList>
            <person name="Jackson A.P."/>
            <person name="Berry A."/>
            <person name="Aslett M."/>
            <person name="Allison H.C."/>
            <person name="Burton P."/>
            <person name="Vavrova-Anderson J."/>
            <person name="Brown R."/>
            <person name="Browne H."/>
            <person name="Corton N."/>
            <person name="Hauser H."/>
            <person name="Gamble J."/>
            <person name="Gilderthorp R."/>
            <person name="Marcello L."/>
            <person name="McQuillan J."/>
            <person name="Otto T.D."/>
            <person name="Quail M.A."/>
            <person name="Sanders M.J."/>
            <person name="van Tonder A."/>
            <person name="Ginger M.L."/>
            <person name="Field M.C."/>
            <person name="Barry J.D."/>
            <person name="Hertz-Fowler C."/>
            <person name="Berriman M."/>
        </authorList>
    </citation>
    <scope>NUCLEOTIDE SEQUENCE</scope>
    <source>
        <strain evidence="2">Y486</strain>
    </source>
</reference>
<protein>
    <submittedName>
        <fullName evidence="2">Uncharacterized protein</fullName>
    </submittedName>
</protein>
<organism evidence="2">
    <name type="scientific">Trypanosoma vivax (strain Y486)</name>
    <dbReference type="NCBI Taxonomy" id="1055687"/>
    <lineage>
        <taxon>Eukaryota</taxon>
        <taxon>Discoba</taxon>
        <taxon>Euglenozoa</taxon>
        <taxon>Kinetoplastea</taxon>
        <taxon>Metakinetoplastina</taxon>
        <taxon>Trypanosomatida</taxon>
        <taxon>Trypanosomatidae</taxon>
        <taxon>Trypanosoma</taxon>
        <taxon>Duttonella</taxon>
    </lineage>
</organism>
<dbReference type="AlphaFoldDB" id="G0TV28"/>
<name>G0TV28_TRYVY</name>
<evidence type="ECO:0000313" key="2">
    <source>
        <dbReference type="EMBL" id="CCC47793.1"/>
    </source>
</evidence>